<dbReference type="Proteomes" id="UP000294850">
    <property type="component" value="Unassembled WGS sequence"/>
</dbReference>
<dbReference type="AlphaFoldDB" id="A0A4V2Z2W9"/>
<comment type="caution">
    <text evidence="1">The sequence shown here is derived from an EMBL/GenBank/DDBJ whole genome shotgun (WGS) entry which is preliminary data.</text>
</comment>
<dbReference type="EMBL" id="SMFL01000015">
    <property type="protein sequence ID" value="TDE10518.1"/>
    <property type="molecule type" value="Genomic_DNA"/>
</dbReference>
<protein>
    <submittedName>
        <fullName evidence="1">Alpha-galactosidase</fullName>
    </submittedName>
</protein>
<keyword evidence="2" id="KW-1185">Reference proteome</keyword>
<evidence type="ECO:0000313" key="2">
    <source>
        <dbReference type="Proteomes" id="UP000294850"/>
    </source>
</evidence>
<dbReference type="Gene3D" id="3.20.20.70">
    <property type="entry name" value="Aldolase class I"/>
    <property type="match status" value="1"/>
</dbReference>
<organism evidence="1 2">
    <name type="scientific">Dyadobacter psychrotolerans</name>
    <dbReference type="NCBI Taxonomy" id="2541721"/>
    <lineage>
        <taxon>Bacteria</taxon>
        <taxon>Pseudomonadati</taxon>
        <taxon>Bacteroidota</taxon>
        <taxon>Cytophagia</taxon>
        <taxon>Cytophagales</taxon>
        <taxon>Spirosomataceae</taxon>
        <taxon>Dyadobacter</taxon>
    </lineage>
</organism>
<sequence length="696" mass="79125">MNYRSFFLFVLLLITGKPSKSQDLTSCRAILKNDTLTIENNFIRRDFVWNKGNLMTVSLTDKKKNKIWKWKNTAPDCAFPGHEKADGEGDLKVEKVIGKPNQSDHLEVIVTTKLGSLDVKRIYQIFTNTATISCTFYLKGTASQAWQNAETVSTTNAKNIESVKELTRPAASVPRMDKLSFQGNHFKLKSVLFSDITDRNNTLVNETELNLYRQAGYLKGNLLVIKELPTASNFFILKESPGSVVQLANPGFDFLAKNEDIQTVGLGVLPANLSQTDWLRCYGFTIGLGGTSELETLQALRSYQDVKRPRRTNRDDMILMNTWGDRNQDKKISEKFTVEEIKKAADLGMTYFQLDDGWQTGKSGNSAFKGGSFVGMHRNPDYWKPDVTRFPNGLKPIVDIAKKSGIELSLWFNPSTDSSFKNWDKDARALIGLYKQYGIRTFKIDGVLIEDKLAEVNFRSMLDSVLRDTGYEVVFNMDATAGRRNGYHYFNEYGNIFLENRYTDWTNYYPYWTLRNFWNLSRYMPAQNLQIEFLNKWRNTDKYPGGDPYAPAVYKFDYLFAITMMAQPLAWFEATSLPEEAFSTAKLIKSYGKLQSQIHSGQIFPIGDEPNGSEWTGFQSIISATKGYLLVFREDNAKKSKAVTTWFRQGEKVQFKPVLGSGKAFAASVSENGSISFTLTEKNSFALYEYQVSKSN</sequence>
<dbReference type="Pfam" id="PF02065">
    <property type="entry name" value="Melibiase"/>
    <property type="match status" value="1"/>
</dbReference>
<dbReference type="RefSeq" id="WP_131961640.1">
    <property type="nucleotide sequence ID" value="NZ_SMFL01000015.1"/>
</dbReference>
<dbReference type="InterPro" id="IPR013785">
    <property type="entry name" value="Aldolase_TIM"/>
</dbReference>
<gene>
    <name evidence="1" type="ORF">E0F88_27945</name>
</gene>
<name>A0A4V2Z2W9_9BACT</name>
<proteinExistence type="predicted"/>
<dbReference type="OrthoDB" id="9779211at2"/>
<reference evidence="1 2" key="1">
    <citation type="submission" date="2019-03" db="EMBL/GenBank/DDBJ databases">
        <title>Dyadobacter AR-3-6 sp. nov., isolated from arctic soil.</title>
        <authorList>
            <person name="Chaudhary D.K."/>
        </authorList>
    </citation>
    <scope>NUCLEOTIDE SEQUENCE [LARGE SCALE GENOMIC DNA]</scope>
    <source>
        <strain evidence="1 2">AR-3-6</strain>
    </source>
</reference>
<dbReference type="InterPro" id="IPR017853">
    <property type="entry name" value="GH"/>
</dbReference>
<evidence type="ECO:0000313" key="1">
    <source>
        <dbReference type="EMBL" id="TDE10518.1"/>
    </source>
</evidence>
<dbReference type="SUPFAM" id="SSF51445">
    <property type="entry name" value="(Trans)glycosidases"/>
    <property type="match status" value="1"/>
</dbReference>
<accession>A0A4V2Z2W9</accession>